<proteinExistence type="predicted"/>
<protein>
    <submittedName>
        <fullName evidence="2">Uncharacterized protein</fullName>
    </submittedName>
</protein>
<dbReference type="EMBL" id="JBBHLL010000022">
    <property type="protein sequence ID" value="KAK7829258.1"/>
    <property type="molecule type" value="Genomic_DNA"/>
</dbReference>
<feature type="region of interest" description="Disordered" evidence="1">
    <location>
        <begin position="16"/>
        <end position="36"/>
    </location>
</feature>
<reference evidence="2 3" key="1">
    <citation type="journal article" date="2023" name="bioRxiv">
        <title>Conserved and derived expression patterns and positive selection on dental genes reveal complex evolutionary context of ever-growing rodent molars.</title>
        <authorList>
            <person name="Calamari Z.T."/>
            <person name="Song A."/>
            <person name="Cohen E."/>
            <person name="Akter M."/>
            <person name="Roy R.D."/>
            <person name="Hallikas O."/>
            <person name="Christensen M.M."/>
            <person name="Li P."/>
            <person name="Marangoni P."/>
            <person name="Jernvall J."/>
            <person name="Klein O.D."/>
        </authorList>
    </citation>
    <scope>NUCLEOTIDE SEQUENCE [LARGE SCALE GENOMIC DNA]</scope>
    <source>
        <strain evidence="2">V071</strain>
    </source>
</reference>
<comment type="caution">
    <text evidence="2">The sequence shown here is derived from an EMBL/GenBank/DDBJ whole genome shotgun (WGS) entry which is preliminary data.</text>
</comment>
<dbReference type="AlphaFoldDB" id="A0AAW0JR98"/>
<gene>
    <name evidence="2" type="ORF">U0070_012729</name>
</gene>
<dbReference type="Proteomes" id="UP001488838">
    <property type="component" value="Unassembled WGS sequence"/>
</dbReference>
<keyword evidence="3" id="KW-1185">Reference proteome</keyword>
<sequence length="120" mass="13961">MPGYQLYKPEVITELEQDAQWTPESSSQLGASPGEKQDEYMLLAGPKVDGVDRPETKKTAVKQNTSDENQLHEVMMLREGGTFWYTTLRGLWDFDYQLELNREKQQKHLEQVSFIHQKIT</sequence>
<accession>A0AAW0JR98</accession>
<evidence type="ECO:0000313" key="3">
    <source>
        <dbReference type="Proteomes" id="UP001488838"/>
    </source>
</evidence>
<feature type="compositionally biased region" description="Polar residues" evidence="1">
    <location>
        <begin position="19"/>
        <end position="30"/>
    </location>
</feature>
<evidence type="ECO:0000256" key="1">
    <source>
        <dbReference type="SAM" id="MobiDB-lite"/>
    </source>
</evidence>
<organism evidence="2 3">
    <name type="scientific">Myodes glareolus</name>
    <name type="common">Bank vole</name>
    <name type="synonym">Clethrionomys glareolus</name>
    <dbReference type="NCBI Taxonomy" id="447135"/>
    <lineage>
        <taxon>Eukaryota</taxon>
        <taxon>Metazoa</taxon>
        <taxon>Chordata</taxon>
        <taxon>Craniata</taxon>
        <taxon>Vertebrata</taxon>
        <taxon>Euteleostomi</taxon>
        <taxon>Mammalia</taxon>
        <taxon>Eutheria</taxon>
        <taxon>Euarchontoglires</taxon>
        <taxon>Glires</taxon>
        <taxon>Rodentia</taxon>
        <taxon>Myomorpha</taxon>
        <taxon>Muroidea</taxon>
        <taxon>Cricetidae</taxon>
        <taxon>Arvicolinae</taxon>
        <taxon>Myodes</taxon>
    </lineage>
</organism>
<evidence type="ECO:0000313" key="2">
    <source>
        <dbReference type="EMBL" id="KAK7829258.1"/>
    </source>
</evidence>
<name>A0AAW0JR98_MYOGA</name>